<feature type="region of interest" description="Disordered" evidence="1">
    <location>
        <begin position="315"/>
        <end position="358"/>
    </location>
</feature>
<proteinExistence type="predicted"/>
<evidence type="ECO:0008006" key="4">
    <source>
        <dbReference type="Google" id="ProtNLM"/>
    </source>
</evidence>
<accession>K8F2E1</accession>
<feature type="region of interest" description="Disordered" evidence="1">
    <location>
        <begin position="1"/>
        <end position="31"/>
    </location>
</feature>
<reference evidence="2 3" key="1">
    <citation type="submission" date="2011-10" db="EMBL/GenBank/DDBJ databases">
        <authorList>
            <person name="Genoscope - CEA"/>
        </authorList>
    </citation>
    <scope>NUCLEOTIDE SEQUENCE [LARGE SCALE GENOMIC DNA]</scope>
    <source>
        <strain evidence="2 3">RCC 1105</strain>
    </source>
</reference>
<dbReference type="OrthoDB" id="419598at2759"/>
<dbReference type="KEGG" id="bpg:Bathy07g00120"/>
<dbReference type="Proteomes" id="UP000198341">
    <property type="component" value="Chromosome 7"/>
</dbReference>
<dbReference type="RefSeq" id="XP_007512167.1">
    <property type="nucleotide sequence ID" value="XM_007512105.1"/>
</dbReference>
<dbReference type="EMBL" id="FO082272">
    <property type="protein sequence ID" value="CCO66255.1"/>
    <property type="molecule type" value="Genomic_DNA"/>
</dbReference>
<evidence type="ECO:0000313" key="3">
    <source>
        <dbReference type="Proteomes" id="UP000198341"/>
    </source>
</evidence>
<dbReference type="GeneID" id="19014502"/>
<gene>
    <name evidence="2" type="ORF">Bathy07g00120</name>
</gene>
<name>K8F2E1_9CHLO</name>
<protein>
    <recommendedName>
        <fullName evidence="4">NAD(P)-binding domain-containing protein</fullName>
    </recommendedName>
</protein>
<keyword evidence="3" id="KW-1185">Reference proteome</keyword>
<organism evidence="2 3">
    <name type="scientific">Bathycoccus prasinos</name>
    <dbReference type="NCBI Taxonomy" id="41875"/>
    <lineage>
        <taxon>Eukaryota</taxon>
        <taxon>Viridiplantae</taxon>
        <taxon>Chlorophyta</taxon>
        <taxon>Mamiellophyceae</taxon>
        <taxon>Mamiellales</taxon>
        <taxon>Bathycoccaceae</taxon>
        <taxon>Bathycoccus</taxon>
    </lineage>
</organism>
<dbReference type="AlphaFoldDB" id="K8F2E1"/>
<dbReference type="Gene3D" id="3.40.50.720">
    <property type="entry name" value="NAD(P)-binding Rossmann-like Domain"/>
    <property type="match status" value="1"/>
</dbReference>
<feature type="compositionally biased region" description="Basic residues" evidence="1">
    <location>
        <begin position="22"/>
        <end position="31"/>
    </location>
</feature>
<sequence>MNSSLSPASRVRGRKQTSFARPKTKVSKTTRTFRGRKGACVTTAGIDTKRDVVLVLGCLDRTAQCSAEQLSMNEKSQGARVVSVFPAQAFEGIKNPLDAMAKELVYPNEKVIDAMNEIEYVEVVSDESKEFQKALPNVTAVIIADEFAPNMLKSTENVISLIKDNKLPKLKRVVGLSHIGIDRRDQDPYKMMNRKVFRGGAILDRWSDAEELIKATAPKGNPLEVKWTYTIVRVGDLRGNGPCSVVYGDAMLTLVDNAFDVRMQDVDMEPGDKFDGFTKRLSAACVMNRMLTSTKVSVLNQTFSLISVGPVPRDRRKGYDVAKGRSPPPIRDEEIDEAVQPKGEEEEQGSVEGAPVPT</sequence>
<evidence type="ECO:0000256" key="1">
    <source>
        <dbReference type="SAM" id="MobiDB-lite"/>
    </source>
</evidence>
<evidence type="ECO:0000313" key="2">
    <source>
        <dbReference type="EMBL" id="CCO66255.1"/>
    </source>
</evidence>